<dbReference type="CDD" id="cd04867">
    <property type="entry name" value="TGS_YchF_OLA1"/>
    <property type="match status" value="1"/>
</dbReference>
<keyword evidence="3 5" id="KW-0067">ATP-binding</keyword>
<evidence type="ECO:0000259" key="6">
    <source>
        <dbReference type="PROSITE" id="PS51710"/>
    </source>
</evidence>
<dbReference type="GO" id="GO:0005525">
    <property type="term" value="F:GTP binding"/>
    <property type="evidence" value="ECO:0007669"/>
    <property type="project" value="InterPro"/>
</dbReference>
<comment type="similarity">
    <text evidence="5">Belongs to the TRAFAC class OBG-HflX-like GTPase superfamily. OBG GTPase family. YchF/OLA1 subfamily.</text>
</comment>
<dbReference type="EMBL" id="RFKV01000011">
    <property type="protein sequence ID" value="RMD77676.1"/>
    <property type="molecule type" value="Genomic_DNA"/>
</dbReference>
<dbReference type="PIRSF" id="PIRSF006641">
    <property type="entry name" value="CHP00092"/>
    <property type="match status" value="1"/>
</dbReference>
<sequence length="353" mass="39711">MGLSVGIVGLPNVGKSTLFNALTKQKVLAANYPFATIDPNVGVVPVADKRLKKISEIVKPERTVPATVEFIDIAGLVRGASEGMGLGNKFLSHIRQVDAILHLVRVFEDENVVHVEKSVNPIRDVELINTELLLKDIETVVNRIENIKTRARLDKVFNQELDHLIQIKAKLNDGCAAREVPPTGNYEIDQRRKSLCLLTDKPVIYVFNSSNIQYRPPDEFKHLYLVLDVKTEMELSEMNELEKAEFMKEFQINESGLDKLTKVAYQVLGLISFFTEGPKEVRAWTIRDGSRAIEAGSAIHTDFTKNFIACDVCSYEDFLEAGNWVKAKEIGKVRLEGRDYIVKDGDILVFRHG</sequence>
<accession>A0A3M0Z2H7</accession>
<dbReference type="GO" id="GO:0016887">
    <property type="term" value="F:ATP hydrolysis activity"/>
    <property type="evidence" value="ECO:0007669"/>
    <property type="project" value="UniProtKB-UniRule"/>
</dbReference>
<dbReference type="InterPro" id="IPR012675">
    <property type="entry name" value="Beta-grasp_dom_sf"/>
</dbReference>
<protein>
    <recommendedName>
        <fullName evidence="5">Ribosome-binding ATPase YchF</fullName>
    </recommendedName>
</protein>
<dbReference type="InterPro" id="IPR006073">
    <property type="entry name" value="GTP-bd"/>
</dbReference>
<dbReference type="Pfam" id="PF06071">
    <property type="entry name" value="YchF-GTPase_C"/>
    <property type="match status" value="1"/>
</dbReference>
<dbReference type="Pfam" id="PF01926">
    <property type="entry name" value="MMR_HSR1"/>
    <property type="match status" value="1"/>
</dbReference>
<gene>
    <name evidence="5 7" type="primary">ychF</name>
    <name evidence="7" type="ORF">D6810_00330</name>
</gene>
<dbReference type="NCBIfam" id="TIGR00092">
    <property type="entry name" value="redox-regulated ATPase YchF"/>
    <property type="match status" value="1"/>
</dbReference>
<dbReference type="Gene3D" id="1.10.150.300">
    <property type="entry name" value="TGS-like domain"/>
    <property type="match status" value="1"/>
</dbReference>
<organism evidence="7 8">
    <name type="scientific">Candidatus Dojkabacteria bacterium</name>
    <dbReference type="NCBI Taxonomy" id="2099670"/>
    <lineage>
        <taxon>Bacteria</taxon>
        <taxon>Candidatus Dojkabacteria</taxon>
    </lineage>
</organism>
<dbReference type="InterPro" id="IPR023192">
    <property type="entry name" value="TGS-like_dom_sf"/>
</dbReference>
<evidence type="ECO:0000256" key="2">
    <source>
        <dbReference type="ARBA" id="ARBA00022741"/>
    </source>
</evidence>
<dbReference type="InterPro" id="IPR013029">
    <property type="entry name" value="YchF_C"/>
</dbReference>
<evidence type="ECO:0000313" key="7">
    <source>
        <dbReference type="EMBL" id="RMD77676.1"/>
    </source>
</evidence>
<dbReference type="SUPFAM" id="SSF52540">
    <property type="entry name" value="P-loop containing nucleoside triphosphate hydrolases"/>
    <property type="match status" value="1"/>
</dbReference>
<dbReference type="Gene3D" id="3.10.20.30">
    <property type="match status" value="1"/>
</dbReference>
<dbReference type="Proteomes" id="UP000269410">
    <property type="component" value="Unassembled WGS sequence"/>
</dbReference>
<dbReference type="AlphaFoldDB" id="A0A3M0Z2H7"/>
<dbReference type="GO" id="GO:0005737">
    <property type="term" value="C:cytoplasm"/>
    <property type="evidence" value="ECO:0007669"/>
    <property type="project" value="TreeGrafter"/>
</dbReference>
<dbReference type="PANTHER" id="PTHR23305:SF18">
    <property type="entry name" value="OBG-TYPE G DOMAIN-CONTAINING PROTEIN"/>
    <property type="match status" value="1"/>
</dbReference>
<evidence type="ECO:0000256" key="5">
    <source>
        <dbReference type="HAMAP-Rule" id="MF_00944"/>
    </source>
</evidence>
<dbReference type="Gene3D" id="3.40.50.300">
    <property type="entry name" value="P-loop containing nucleotide triphosphate hydrolases"/>
    <property type="match status" value="1"/>
</dbReference>
<feature type="domain" description="OBG-type G" evidence="6">
    <location>
        <begin position="3"/>
        <end position="269"/>
    </location>
</feature>
<dbReference type="GO" id="GO:0043023">
    <property type="term" value="F:ribosomal large subunit binding"/>
    <property type="evidence" value="ECO:0007669"/>
    <property type="project" value="UniProtKB-UniRule"/>
</dbReference>
<keyword evidence="4" id="KW-0460">Magnesium</keyword>
<dbReference type="PANTHER" id="PTHR23305">
    <property type="entry name" value="OBG GTPASE FAMILY"/>
    <property type="match status" value="1"/>
</dbReference>
<dbReference type="InterPro" id="IPR027417">
    <property type="entry name" value="P-loop_NTPase"/>
</dbReference>
<dbReference type="SUPFAM" id="SSF81271">
    <property type="entry name" value="TGS-like"/>
    <property type="match status" value="1"/>
</dbReference>
<dbReference type="InterPro" id="IPR031167">
    <property type="entry name" value="G_OBG"/>
</dbReference>
<dbReference type="FunFam" id="1.10.150.300:FF:000001">
    <property type="entry name" value="Ribosome-binding ATPase YchF"/>
    <property type="match status" value="1"/>
</dbReference>
<dbReference type="GO" id="GO:0046872">
    <property type="term" value="F:metal ion binding"/>
    <property type="evidence" value="ECO:0007669"/>
    <property type="project" value="UniProtKB-KW"/>
</dbReference>
<keyword evidence="2 5" id="KW-0547">Nucleotide-binding</keyword>
<dbReference type="PROSITE" id="PS51710">
    <property type="entry name" value="G_OBG"/>
    <property type="match status" value="1"/>
</dbReference>
<evidence type="ECO:0000256" key="4">
    <source>
        <dbReference type="ARBA" id="ARBA00022842"/>
    </source>
</evidence>
<dbReference type="InterPro" id="IPR004396">
    <property type="entry name" value="ATPase_YchF/OLA1"/>
</dbReference>
<feature type="binding site" evidence="5">
    <location>
        <begin position="12"/>
        <end position="17"/>
    </location>
    <ligand>
        <name>ATP</name>
        <dbReference type="ChEBI" id="CHEBI:30616"/>
    </ligand>
</feature>
<dbReference type="PRINTS" id="PR00326">
    <property type="entry name" value="GTP1OBG"/>
</dbReference>
<proteinExistence type="inferred from homology"/>
<dbReference type="InterPro" id="IPR012676">
    <property type="entry name" value="TGS-like"/>
</dbReference>
<evidence type="ECO:0000256" key="1">
    <source>
        <dbReference type="ARBA" id="ARBA00022723"/>
    </source>
</evidence>
<evidence type="ECO:0000313" key="8">
    <source>
        <dbReference type="Proteomes" id="UP000269410"/>
    </source>
</evidence>
<reference evidence="7 8" key="1">
    <citation type="submission" date="2018-10" db="EMBL/GenBank/DDBJ databases">
        <title>Thermophilic Lithotrophy and Phototrophy in an Intertidal, Iron-rich, Geothermal Spring.</title>
        <authorList>
            <person name="Ward L.M."/>
            <person name="Idei A."/>
            <person name="Nakagawa M."/>
            <person name="Ueno Y."/>
            <person name="Fischer W."/>
            <person name="Mcglynn S.E."/>
        </authorList>
    </citation>
    <scope>NUCLEOTIDE SEQUENCE [LARGE SCALE GENOMIC DNA]</scope>
    <source>
        <strain evidence="7">J137</strain>
    </source>
</reference>
<dbReference type="InterPro" id="IPR041706">
    <property type="entry name" value="YchF_N"/>
</dbReference>
<comment type="caution">
    <text evidence="7">The sequence shown here is derived from an EMBL/GenBank/DDBJ whole genome shotgun (WGS) entry which is preliminary data.</text>
</comment>
<evidence type="ECO:0000256" key="3">
    <source>
        <dbReference type="ARBA" id="ARBA00022840"/>
    </source>
</evidence>
<dbReference type="HAMAP" id="MF_00944">
    <property type="entry name" value="YchF_OLA1_ATPase"/>
    <property type="match status" value="1"/>
</dbReference>
<dbReference type="CDD" id="cd01900">
    <property type="entry name" value="YchF"/>
    <property type="match status" value="1"/>
</dbReference>
<dbReference type="GO" id="GO:0005524">
    <property type="term" value="F:ATP binding"/>
    <property type="evidence" value="ECO:0007669"/>
    <property type="project" value="UniProtKB-UniRule"/>
</dbReference>
<keyword evidence="1" id="KW-0479">Metal-binding</keyword>
<name>A0A3M0Z2H7_9BACT</name>
<comment type="function">
    <text evidence="5">ATPase that binds to both the 70S ribosome and the 50S ribosomal subunit in a nucleotide-independent manner.</text>
</comment>
<dbReference type="FunFam" id="3.10.20.30:FF:000001">
    <property type="entry name" value="Ribosome-binding ATPase YchF"/>
    <property type="match status" value="1"/>
</dbReference>